<dbReference type="EMBL" id="JBFOLJ010000007">
    <property type="protein sequence ID" value="KAL2520983.1"/>
    <property type="molecule type" value="Genomic_DNA"/>
</dbReference>
<keyword evidence="2" id="KW-1185">Reference proteome</keyword>
<dbReference type="InterPro" id="IPR044811">
    <property type="entry name" value="DME/ROS1"/>
</dbReference>
<reference evidence="2" key="1">
    <citation type="submission" date="2024-07" db="EMBL/GenBank/DDBJ databases">
        <title>Two chromosome-level genome assemblies of Korean endemic species Abeliophyllum distichum and Forsythia ovata (Oleaceae).</title>
        <authorList>
            <person name="Jang H."/>
        </authorList>
    </citation>
    <scope>NUCLEOTIDE SEQUENCE [LARGE SCALE GENOMIC DNA]</scope>
</reference>
<evidence type="ECO:0000313" key="2">
    <source>
        <dbReference type="Proteomes" id="UP001604277"/>
    </source>
</evidence>
<dbReference type="AlphaFoldDB" id="A0ABD1U8N5"/>
<protein>
    <submittedName>
        <fullName evidence="1">Protein ROS1</fullName>
    </submittedName>
</protein>
<evidence type="ECO:0000313" key="1">
    <source>
        <dbReference type="EMBL" id="KAL2520983.1"/>
    </source>
</evidence>
<dbReference type="PANTHER" id="PTHR46213">
    <property type="entry name" value="TRANSCRIPTIONAL ACTIVATOR DEMETER"/>
    <property type="match status" value="1"/>
</dbReference>
<dbReference type="Gene3D" id="1.10.1670.10">
    <property type="entry name" value="Helix-hairpin-Helix base-excision DNA repair enzymes (C-terminal)"/>
    <property type="match status" value="1"/>
</dbReference>
<accession>A0ABD1U8N5</accession>
<dbReference type="Proteomes" id="UP001604277">
    <property type="component" value="Unassembled WGS sequence"/>
</dbReference>
<sequence length="175" mass="20098">MERSQTQHGMLVTYEETLHLTPELQSMARGQLDKRTMRNFLDILAKELGSSDLEWLKRCSTPGGKRIFVEHTWAGTEKRGMCTPADTPAASISSKIMYHDDIHSSIDLNAGRIAVHLGWVPIQPLPEGEKFHFLKQYPKIDTVQKYLWPRLSKLDPLTMYELHRQMITLGKVLEP</sequence>
<gene>
    <name evidence="1" type="ORF">Fot_24906</name>
</gene>
<organism evidence="1 2">
    <name type="scientific">Forsythia ovata</name>
    <dbReference type="NCBI Taxonomy" id="205694"/>
    <lineage>
        <taxon>Eukaryota</taxon>
        <taxon>Viridiplantae</taxon>
        <taxon>Streptophyta</taxon>
        <taxon>Embryophyta</taxon>
        <taxon>Tracheophyta</taxon>
        <taxon>Spermatophyta</taxon>
        <taxon>Magnoliopsida</taxon>
        <taxon>eudicotyledons</taxon>
        <taxon>Gunneridae</taxon>
        <taxon>Pentapetalae</taxon>
        <taxon>asterids</taxon>
        <taxon>lamiids</taxon>
        <taxon>Lamiales</taxon>
        <taxon>Oleaceae</taxon>
        <taxon>Forsythieae</taxon>
        <taxon>Forsythia</taxon>
    </lineage>
</organism>
<dbReference type="InterPro" id="IPR023170">
    <property type="entry name" value="HhH_base_excis_C"/>
</dbReference>
<name>A0ABD1U8N5_9LAMI</name>
<comment type="caution">
    <text evidence="1">The sequence shown here is derived from an EMBL/GenBank/DDBJ whole genome shotgun (WGS) entry which is preliminary data.</text>
</comment>
<dbReference type="PANTHER" id="PTHR46213:SF13">
    <property type="entry name" value="DEMETER-LIKE PROTEIN 2-RELATED"/>
    <property type="match status" value="1"/>
</dbReference>
<proteinExistence type="predicted"/>